<evidence type="ECO:0000313" key="7">
    <source>
        <dbReference type="EMBL" id="CAK7914133.1"/>
    </source>
</evidence>
<dbReference type="SMART" id="SM00584">
    <property type="entry name" value="TLDc"/>
    <property type="match status" value="1"/>
</dbReference>
<dbReference type="InterPro" id="IPR006571">
    <property type="entry name" value="TLDc_dom"/>
</dbReference>
<keyword evidence="3" id="KW-0496">Mitochondrion</keyword>
<accession>A0ABP0EJJ2</accession>
<comment type="similarity">
    <text evidence="2">Belongs to the OXR1 family.</text>
</comment>
<sequence>MVKLSLFGSSSSTNVSNSSETENQVDDNYDRESSPQGTINSEKDSLKETYSRLSKRSTLLERLRNNKKGSESPTLSPSNSSSTSSLALPPLTPLSLHGYKSSTKHKLLDKELAENIRNLVPARFQLFDDWYLEYSLEQHGISLKTLYNNCNPDYQRNLKRKQKQESGFADSVVSSMVITTSNSSYSNKRPHGYIMIIKDETNAKFGCFLNENLKPMEHKRYYGNGECFLWKVETFDPRTLSHHDEKLEDEESTPISTQTRFKAFMYTGINDNLIYSDSSFIAIGSSDGQNGLWIDKSLYKGVSCPCDTFGNEILNGQHSGKIGRFKIMGLEVWRIGDYNKI</sequence>
<name>A0ABP0EJJ2_9ASCO</name>
<dbReference type="PANTHER" id="PTHR23354">
    <property type="entry name" value="NUCLEOLAR PROTEIN 7/ESTROGEN RECEPTOR COACTIVATOR-RELATED"/>
    <property type="match status" value="1"/>
</dbReference>
<reference evidence="7 8" key="1">
    <citation type="submission" date="2024-01" db="EMBL/GenBank/DDBJ databases">
        <authorList>
            <consortium name="Genoscope - CEA"/>
            <person name="William W."/>
        </authorList>
    </citation>
    <scope>NUCLEOTIDE SEQUENCE [LARGE SCALE GENOMIC DNA]</scope>
    <source>
        <strain evidence="7 8">29B2s-10</strain>
    </source>
</reference>
<protein>
    <recommendedName>
        <fullName evidence="4">Oxidation resistance protein 1</fullName>
    </recommendedName>
</protein>
<keyword evidence="8" id="KW-1185">Reference proteome</keyword>
<evidence type="ECO:0000313" key="8">
    <source>
        <dbReference type="Proteomes" id="UP001497600"/>
    </source>
</evidence>
<feature type="compositionally biased region" description="Basic and acidic residues" evidence="5">
    <location>
        <begin position="41"/>
        <end position="50"/>
    </location>
</feature>
<evidence type="ECO:0000256" key="3">
    <source>
        <dbReference type="ARBA" id="ARBA00023128"/>
    </source>
</evidence>
<feature type="compositionally biased region" description="Low complexity" evidence="5">
    <location>
        <begin position="71"/>
        <end position="89"/>
    </location>
</feature>
<dbReference type="Proteomes" id="UP001497600">
    <property type="component" value="Chromosome F"/>
</dbReference>
<gene>
    <name evidence="7" type="primary">OXR1</name>
    <name evidence="7" type="ORF">CAAN4_F14994</name>
</gene>
<dbReference type="PANTHER" id="PTHR23354:SF62">
    <property type="entry name" value="MUSTARD, ISOFORM V"/>
    <property type="match status" value="1"/>
</dbReference>
<dbReference type="PROSITE" id="PS51886">
    <property type="entry name" value="TLDC"/>
    <property type="match status" value="1"/>
</dbReference>
<feature type="region of interest" description="Disordered" evidence="5">
    <location>
        <begin position="1"/>
        <end position="89"/>
    </location>
</feature>
<feature type="compositionally biased region" description="Low complexity" evidence="5">
    <location>
        <begin position="9"/>
        <end position="22"/>
    </location>
</feature>
<dbReference type="EMBL" id="OZ004258">
    <property type="protein sequence ID" value="CAK7914133.1"/>
    <property type="molecule type" value="Genomic_DNA"/>
</dbReference>
<evidence type="ECO:0000256" key="5">
    <source>
        <dbReference type="SAM" id="MobiDB-lite"/>
    </source>
</evidence>
<comment type="subcellular location">
    <subcellularLocation>
        <location evidence="1">Mitochondrion</location>
    </subcellularLocation>
</comment>
<proteinExistence type="inferred from homology"/>
<evidence type="ECO:0000256" key="2">
    <source>
        <dbReference type="ARBA" id="ARBA00009540"/>
    </source>
</evidence>
<feature type="domain" description="TLDc" evidence="6">
    <location>
        <begin position="106"/>
        <end position="336"/>
    </location>
</feature>
<evidence type="ECO:0000256" key="4">
    <source>
        <dbReference type="ARBA" id="ARBA00040604"/>
    </source>
</evidence>
<evidence type="ECO:0000256" key="1">
    <source>
        <dbReference type="ARBA" id="ARBA00004173"/>
    </source>
</evidence>
<evidence type="ECO:0000259" key="6">
    <source>
        <dbReference type="PROSITE" id="PS51886"/>
    </source>
</evidence>
<feature type="compositionally biased region" description="Basic and acidic residues" evidence="5">
    <location>
        <begin position="58"/>
        <end position="70"/>
    </location>
</feature>
<dbReference type="Pfam" id="PF07534">
    <property type="entry name" value="TLD"/>
    <property type="match status" value="2"/>
</dbReference>
<organism evidence="7 8">
    <name type="scientific">[Candida] anglica</name>
    <dbReference type="NCBI Taxonomy" id="148631"/>
    <lineage>
        <taxon>Eukaryota</taxon>
        <taxon>Fungi</taxon>
        <taxon>Dikarya</taxon>
        <taxon>Ascomycota</taxon>
        <taxon>Saccharomycotina</taxon>
        <taxon>Pichiomycetes</taxon>
        <taxon>Debaryomycetaceae</taxon>
        <taxon>Kurtzmaniella</taxon>
    </lineage>
</organism>